<feature type="region of interest" description="Disordered" evidence="1">
    <location>
        <begin position="30"/>
        <end position="61"/>
    </location>
</feature>
<evidence type="ECO:0000313" key="2">
    <source>
        <dbReference type="EMBL" id="KAF5216297.1"/>
    </source>
</evidence>
<feature type="region of interest" description="Disordered" evidence="1">
    <location>
        <begin position="156"/>
        <end position="317"/>
    </location>
</feature>
<name>A0A7J6XPD5_TRYCR</name>
<feature type="compositionally biased region" description="Polar residues" evidence="1">
    <location>
        <begin position="34"/>
        <end position="48"/>
    </location>
</feature>
<comment type="caution">
    <text evidence="2">The sequence shown here is derived from an EMBL/GenBank/DDBJ whole genome shotgun (WGS) entry which is preliminary data.</text>
</comment>
<evidence type="ECO:0000313" key="3">
    <source>
        <dbReference type="Proteomes" id="UP000583944"/>
    </source>
</evidence>
<protein>
    <submittedName>
        <fullName evidence="2">Uncharacterized protein</fullName>
    </submittedName>
</protein>
<feature type="compositionally biased region" description="Polar residues" evidence="1">
    <location>
        <begin position="156"/>
        <end position="178"/>
    </location>
</feature>
<organism evidence="2 3">
    <name type="scientific">Trypanosoma cruzi</name>
    <dbReference type="NCBI Taxonomy" id="5693"/>
    <lineage>
        <taxon>Eukaryota</taxon>
        <taxon>Discoba</taxon>
        <taxon>Euglenozoa</taxon>
        <taxon>Kinetoplastea</taxon>
        <taxon>Metakinetoplastina</taxon>
        <taxon>Trypanosomatida</taxon>
        <taxon>Trypanosomatidae</taxon>
        <taxon>Trypanosoma</taxon>
        <taxon>Schizotrypanum</taxon>
    </lineage>
</organism>
<dbReference type="VEuPathDB" id="TriTrypDB:ECC02_010936"/>
<accession>A0A7J6XPD5</accession>
<feature type="compositionally biased region" description="Basic residues" evidence="1">
    <location>
        <begin position="214"/>
        <end position="228"/>
    </location>
</feature>
<gene>
    <name evidence="2" type="ORF">ECC02_010936</name>
</gene>
<dbReference type="AlphaFoldDB" id="A0A7J6XPD5"/>
<feature type="compositionally biased region" description="Basic residues" evidence="1">
    <location>
        <begin position="305"/>
        <end position="317"/>
    </location>
</feature>
<evidence type="ECO:0000256" key="1">
    <source>
        <dbReference type="SAM" id="MobiDB-lite"/>
    </source>
</evidence>
<reference evidence="2 3" key="1">
    <citation type="journal article" date="2019" name="Genome Biol. Evol.">
        <title>Nanopore Sequencing Significantly Improves Genome Assembly of the Protozoan Parasite Trypanosoma cruzi.</title>
        <authorList>
            <person name="Diaz-Viraque F."/>
            <person name="Pita S."/>
            <person name="Greif G."/>
            <person name="de Souza R.C.M."/>
            <person name="Iraola G."/>
            <person name="Robello C."/>
        </authorList>
    </citation>
    <scope>NUCLEOTIDE SEQUENCE [LARGE SCALE GENOMIC DNA]</scope>
    <source>
        <strain evidence="2 3">Berenice</strain>
    </source>
</reference>
<dbReference type="EMBL" id="JABDHM010000217">
    <property type="protein sequence ID" value="KAF5216297.1"/>
    <property type="molecule type" value="Genomic_DNA"/>
</dbReference>
<dbReference type="Proteomes" id="UP000583944">
    <property type="component" value="Unassembled WGS sequence"/>
</dbReference>
<sequence length="317" mass="34807">MFVVTLLHGTCTHTHTQRLHPSLLCPPSAGVATHTGSSKITSPSTIQNQHRHPSRRKDLSCQHGLPAALPSTLKHGTVHALIFLVCSQPFASRILRWADVHKSTPQKATVIAQAIAMSVGVCMHPLLTSVGKQPAAGALVPVHRLQHGKEKMAYSSCTYSHQQQQHAGRQTSFLSTSRNAEKWRGTASQQCHNPRTHVGSTREDKKIKNNTPHKSSKHHSNIPRHAKQKYSSLHAPRTAAAHTRSNKCSSDQWSPRAATGSKKKRRAAKPQKNATTGRKSTERSRSNEFSPHALSLPPSPTKAPRAAKQKYRPIKSL</sequence>
<proteinExistence type="predicted"/>